<dbReference type="InterPro" id="IPR009492">
    <property type="entry name" value="TniQ"/>
</dbReference>
<evidence type="ECO:0000313" key="3">
    <source>
        <dbReference type="Proteomes" id="UP000243859"/>
    </source>
</evidence>
<feature type="domain" description="TniQ" evidence="1">
    <location>
        <begin position="6"/>
        <end position="138"/>
    </location>
</feature>
<comment type="caution">
    <text evidence="2">The sequence shown here is derived from an EMBL/GenBank/DDBJ whole genome shotgun (WGS) entry which is preliminary data.</text>
</comment>
<keyword evidence="3" id="KW-1185">Reference proteome</keyword>
<gene>
    <name evidence="2" type="ORF">C8N32_1146</name>
</gene>
<name>A0A2T5BQ97_9RHOB</name>
<proteinExistence type="predicted"/>
<dbReference type="Pfam" id="PF06527">
    <property type="entry name" value="TniQ"/>
    <property type="match status" value="1"/>
</dbReference>
<organism evidence="2 3">
    <name type="scientific">Rhodovulum imhoffii</name>
    <dbReference type="NCBI Taxonomy" id="365340"/>
    <lineage>
        <taxon>Bacteria</taxon>
        <taxon>Pseudomonadati</taxon>
        <taxon>Pseudomonadota</taxon>
        <taxon>Alphaproteobacteria</taxon>
        <taxon>Rhodobacterales</taxon>
        <taxon>Paracoccaceae</taxon>
        <taxon>Rhodovulum</taxon>
    </lineage>
</organism>
<reference evidence="2 3" key="1">
    <citation type="submission" date="2018-04" db="EMBL/GenBank/DDBJ databases">
        <title>Genomic Encyclopedia of Archaeal and Bacterial Type Strains, Phase II (KMG-II): from individual species to whole genera.</title>
        <authorList>
            <person name="Goeker M."/>
        </authorList>
    </citation>
    <scope>NUCLEOTIDE SEQUENCE [LARGE SCALE GENOMIC DNA]</scope>
    <source>
        <strain evidence="2 3">DSM 18064</strain>
    </source>
</reference>
<dbReference type="EMBL" id="QAAA01000014">
    <property type="protein sequence ID" value="PTN01307.1"/>
    <property type="molecule type" value="Genomic_DNA"/>
</dbReference>
<sequence>MNQLALTLPLAPCETQTSYVSRLAARNGCASAYEFCHDVGLEWRAVINGDAHELARLADMSGTDKEQLISQSVRVVGRRRLATRFGEVSDKVLERTQVRLCPICARNADDGEMPFSAIQVLQNIIAPVLTCPWHKRPLVVLPRARFAIDNFDVTAIARKHLALLEVPPTDLASGRPAAIETYMIARIVDGRSTCDWLDGLPAHVVARASEVIGLRACLGADAALSGHEVSVLNRARAAGFDILKGGSSALTDWLETTCISKEGRRRRYGKDLGPINIWLTTSRLHPNYFPLRKVFAEFIVRNYAIKAGAKVLGQTIATPNLLPTRHFARTAGVSTSFIRDVISSGFAPSLPPALEDLQALSLVTAEQASAVRAISAGVIEPIEARNLLGCSEGTFASILKAGLVRPYEDSPVQLHWYSRSDVNALLDRFQELAIVKDSHEDAVPLAAAAQASKRSIGELLRMMMRDEVQMGRCRHDETMMSGVVLTREAVSKICPSYEGQGLLRSEVAQILGVSVRTVARLLRLGQLEPLEERHPMTGDTLVTVQKDSLDAFQARYVAIARAGDEIFEPFQAIQSAADRLGIPFLSAGQRGARFLQRKDLPRIVEDLHFREISGKRRGRKATAGIVG</sequence>
<dbReference type="Proteomes" id="UP000243859">
    <property type="component" value="Unassembled WGS sequence"/>
</dbReference>
<accession>A0A2T5BQ97</accession>
<dbReference type="OrthoDB" id="7595282at2"/>
<dbReference type="RefSeq" id="WP_107893025.1">
    <property type="nucleotide sequence ID" value="NZ_NHSI01000040.1"/>
</dbReference>
<protein>
    <submittedName>
        <fullName evidence="2">TniQ protein</fullName>
    </submittedName>
</protein>
<dbReference type="AlphaFoldDB" id="A0A2T5BQ97"/>
<evidence type="ECO:0000259" key="1">
    <source>
        <dbReference type="Pfam" id="PF06527"/>
    </source>
</evidence>
<evidence type="ECO:0000313" key="2">
    <source>
        <dbReference type="EMBL" id="PTN01307.1"/>
    </source>
</evidence>